<evidence type="ECO:0000313" key="6">
    <source>
        <dbReference type="EMBL" id="ODH20418.1"/>
    </source>
</evidence>
<dbReference type="PANTHER" id="PTHR43791:SF36">
    <property type="entry name" value="TRANSPORTER, PUTATIVE (AFU_ORTHOLOGUE AFUA_6G08340)-RELATED"/>
    <property type="match status" value="1"/>
</dbReference>
<reference evidence="6 7" key="1">
    <citation type="submission" date="2016-06" db="EMBL/GenBank/DDBJ databases">
        <authorList>
            <person name="Kjaerup R.B."/>
            <person name="Dalgaard T.S."/>
            <person name="Juul-Madsen H.R."/>
        </authorList>
    </citation>
    <scope>NUCLEOTIDE SEQUENCE [LARGE SCALE GENOMIC DNA]</scope>
    <source>
        <strain evidence="6 7">Pb300</strain>
    </source>
</reference>
<dbReference type="GO" id="GO:0022857">
    <property type="term" value="F:transmembrane transporter activity"/>
    <property type="evidence" value="ECO:0007669"/>
    <property type="project" value="InterPro"/>
</dbReference>
<keyword evidence="4" id="KW-1133">Transmembrane helix</keyword>
<proteinExistence type="predicted"/>
<evidence type="ECO:0000256" key="1">
    <source>
        <dbReference type="ARBA" id="ARBA00004141"/>
    </source>
</evidence>
<dbReference type="FunFam" id="1.20.1250.20:FF:000018">
    <property type="entry name" value="MFS transporter permease"/>
    <property type="match status" value="1"/>
</dbReference>
<dbReference type="InterPro" id="IPR036259">
    <property type="entry name" value="MFS_trans_sf"/>
</dbReference>
<organism evidence="6 7">
    <name type="scientific">Paracoccidioides brasiliensis</name>
    <dbReference type="NCBI Taxonomy" id="121759"/>
    <lineage>
        <taxon>Eukaryota</taxon>
        <taxon>Fungi</taxon>
        <taxon>Dikarya</taxon>
        <taxon>Ascomycota</taxon>
        <taxon>Pezizomycotina</taxon>
        <taxon>Eurotiomycetes</taxon>
        <taxon>Eurotiomycetidae</taxon>
        <taxon>Onygenales</taxon>
        <taxon>Ajellomycetaceae</taxon>
        <taxon>Paracoccidioides</taxon>
    </lineage>
</organism>
<evidence type="ECO:0000256" key="2">
    <source>
        <dbReference type="ARBA" id="ARBA00022448"/>
    </source>
</evidence>
<dbReference type="SUPFAM" id="SSF103473">
    <property type="entry name" value="MFS general substrate transporter"/>
    <property type="match status" value="1"/>
</dbReference>
<keyword evidence="2" id="KW-0813">Transport</keyword>
<evidence type="ECO:0000256" key="5">
    <source>
        <dbReference type="ARBA" id="ARBA00023136"/>
    </source>
</evidence>
<dbReference type="FunFam" id="1.20.1250.20:FF:000013">
    <property type="entry name" value="MFS general substrate transporter"/>
    <property type="match status" value="1"/>
</dbReference>
<comment type="caution">
    <text evidence="6">The sequence shown here is derived from an EMBL/GenBank/DDBJ whole genome shotgun (WGS) entry which is preliminary data.</text>
</comment>
<dbReference type="PROSITE" id="PS50850">
    <property type="entry name" value="MFS"/>
    <property type="match status" value="1"/>
</dbReference>
<comment type="subcellular location">
    <subcellularLocation>
        <location evidence="1">Membrane</location>
        <topology evidence="1">Multi-pass membrane protein</topology>
    </subcellularLocation>
</comment>
<dbReference type="GO" id="GO:0016020">
    <property type="term" value="C:membrane"/>
    <property type="evidence" value="ECO:0007669"/>
    <property type="project" value="UniProtKB-SubCell"/>
</dbReference>
<keyword evidence="3" id="KW-0812">Transmembrane</keyword>
<keyword evidence="5" id="KW-0472">Membrane</keyword>
<dbReference type="EMBL" id="LZYO01000282">
    <property type="protein sequence ID" value="ODH20418.1"/>
    <property type="molecule type" value="Genomic_DNA"/>
</dbReference>
<dbReference type="VEuPathDB" id="FungiDB:PABG_02528"/>
<dbReference type="Pfam" id="PF07690">
    <property type="entry name" value="MFS_1"/>
    <property type="match status" value="1"/>
</dbReference>
<dbReference type="Proteomes" id="UP000242814">
    <property type="component" value="Unassembled WGS sequence"/>
</dbReference>
<name>A0A1D2J949_PARBR</name>
<evidence type="ECO:0000256" key="4">
    <source>
        <dbReference type="ARBA" id="ARBA00022989"/>
    </source>
</evidence>
<dbReference type="PANTHER" id="PTHR43791">
    <property type="entry name" value="PERMEASE-RELATED"/>
    <property type="match status" value="1"/>
</dbReference>
<accession>A0A1D2J949</accession>
<dbReference type="OrthoDB" id="2985014at2759"/>
<dbReference type="AlphaFoldDB" id="A0A1D2J949"/>
<gene>
    <name evidence="6" type="ORF">ACO22_05892</name>
</gene>
<sequence>MVSNNIMESSGPTKQIDDEKGLTERNPQFTFTKEEEKVVIRKLDWNLLPLIFVLYSLSILDRSNLGNARISGLGEDIDLSGRRYTWLATVFYISYILSQWTTIGWKAFKPHNWVAFSSFAWGLISTLQAATRSWEGLMVCRVFLGITEAMFSPGIALYLSYFYPREQVGFRVGVFLSGSALANAYGGALAYAISHIRGSISPWRILLIVEGIPSCLLSVIVWYFMPDAPNTARFLNEREKKIAVDISLRQPGDRETKGLQLKQVLWALKDYRTYIPALMYAGCNVSFASLPLFIPTIIKELGVFSTIQSNGLSAPPYILCFITIITVCYFSDRLSLRGPFAAASSSVAAIGFLCLAISSSVAVRYFSLFLAVQIFVSVAMIYTWVGNSQETDSKRAGALAVLATAGQCGPVLGTNIFPASEGPFYRKGMWISFGMCLMVTVVSLLNMWVLWRENRRRDTMLEVVDGGKGDIPNGDTDRTDVEDAARKHQSFRYML</sequence>
<dbReference type="Gene3D" id="1.20.1250.20">
    <property type="entry name" value="MFS general substrate transporter like domains"/>
    <property type="match status" value="2"/>
</dbReference>
<dbReference type="VEuPathDB" id="FungiDB:PADG_00958"/>
<protein>
    <submittedName>
        <fullName evidence="6">Uncharacterized protein</fullName>
    </submittedName>
</protein>
<dbReference type="InterPro" id="IPR011701">
    <property type="entry name" value="MFS"/>
</dbReference>
<dbReference type="InterPro" id="IPR020846">
    <property type="entry name" value="MFS_dom"/>
</dbReference>
<evidence type="ECO:0000313" key="7">
    <source>
        <dbReference type="Proteomes" id="UP000242814"/>
    </source>
</evidence>
<evidence type="ECO:0000256" key="3">
    <source>
        <dbReference type="ARBA" id="ARBA00022692"/>
    </source>
</evidence>